<dbReference type="Proteomes" id="UP000051576">
    <property type="component" value="Unassembled WGS sequence"/>
</dbReference>
<reference evidence="1 2" key="1">
    <citation type="journal article" date="2015" name="Genome Announc.">
        <title>Expanding the biotechnology potential of lactobacilli through comparative genomics of 213 strains and associated genera.</title>
        <authorList>
            <person name="Sun Z."/>
            <person name="Harris H.M."/>
            <person name="McCann A."/>
            <person name="Guo C."/>
            <person name="Argimon S."/>
            <person name="Zhang W."/>
            <person name="Yang X."/>
            <person name="Jeffery I.B."/>
            <person name="Cooney J.C."/>
            <person name="Kagawa T.F."/>
            <person name="Liu W."/>
            <person name="Song Y."/>
            <person name="Salvetti E."/>
            <person name="Wrobel A."/>
            <person name="Rasinkangas P."/>
            <person name="Parkhill J."/>
            <person name="Rea M.C."/>
            <person name="O'Sullivan O."/>
            <person name="Ritari J."/>
            <person name="Douillard F.P."/>
            <person name="Paul Ross R."/>
            <person name="Yang R."/>
            <person name="Briner A.E."/>
            <person name="Felis G.E."/>
            <person name="de Vos W.M."/>
            <person name="Barrangou R."/>
            <person name="Klaenhammer T.R."/>
            <person name="Caufield P.W."/>
            <person name="Cui Y."/>
            <person name="Zhang H."/>
            <person name="O'Toole P.W."/>
        </authorList>
    </citation>
    <scope>NUCLEOTIDE SEQUENCE [LARGE SCALE GENOMIC DNA]</scope>
    <source>
        <strain evidence="1 2">DSM 20605</strain>
    </source>
</reference>
<sequence>MILRLTPSIGPLESDNSQLLETDFKFFFKVVIEVWEWQEICVNGNSFSRVWFCV</sequence>
<name>A0A0R2BRL4_9LACO</name>
<proteinExistence type="predicted"/>
<accession>A0A0R2BRL4</accession>
<evidence type="ECO:0000313" key="2">
    <source>
        <dbReference type="Proteomes" id="UP000051576"/>
    </source>
</evidence>
<comment type="caution">
    <text evidence="1">The sequence shown here is derived from an EMBL/GenBank/DDBJ whole genome shotgun (WGS) entry which is preliminary data.</text>
</comment>
<dbReference type="AlphaFoldDB" id="A0A0R2BRL4"/>
<gene>
    <name evidence="1" type="ORF">FD21_GL000486</name>
</gene>
<organism evidence="1 2">
    <name type="scientific">Liquorilactobacillus vini DSM 20605</name>
    <dbReference type="NCBI Taxonomy" id="1133569"/>
    <lineage>
        <taxon>Bacteria</taxon>
        <taxon>Bacillati</taxon>
        <taxon>Bacillota</taxon>
        <taxon>Bacilli</taxon>
        <taxon>Lactobacillales</taxon>
        <taxon>Lactobacillaceae</taxon>
        <taxon>Liquorilactobacillus</taxon>
    </lineage>
</organism>
<keyword evidence="2" id="KW-1185">Reference proteome</keyword>
<dbReference type="EMBL" id="AYYX01000152">
    <property type="protein sequence ID" value="KRM82078.1"/>
    <property type="molecule type" value="Genomic_DNA"/>
</dbReference>
<evidence type="ECO:0000313" key="1">
    <source>
        <dbReference type="EMBL" id="KRM82078.1"/>
    </source>
</evidence>
<protein>
    <submittedName>
        <fullName evidence="1">Uncharacterized protein</fullName>
    </submittedName>
</protein>
<dbReference type="PATRIC" id="fig|1133569.4.peg.513"/>